<dbReference type="InterPro" id="IPR012347">
    <property type="entry name" value="Ferritin-like"/>
</dbReference>
<evidence type="ECO:0000313" key="2">
    <source>
        <dbReference type="Proteomes" id="UP000252100"/>
    </source>
</evidence>
<name>A0A345BX78_9BACI</name>
<dbReference type="Gene3D" id="1.20.1260.10">
    <property type="match status" value="1"/>
</dbReference>
<evidence type="ECO:0000313" key="1">
    <source>
        <dbReference type="EMBL" id="AXF55559.1"/>
    </source>
</evidence>
<accession>A0A345BX78</accession>
<protein>
    <submittedName>
        <fullName evidence="1">Spore coat protein</fullName>
    </submittedName>
</protein>
<dbReference type="InterPro" id="IPR012851">
    <property type="entry name" value="Spore_coat_CotF-like"/>
</dbReference>
<gene>
    <name evidence="1" type="ORF">DT065_05680</name>
</gene>
<dbReference type="OrthoDB" id="2374504at2"/>
<dbReference type="RefSeq" id="WP_114371606.1">
    <property type="nucleotide sequence ID" value="NZ_CP031092.1"/>
</dbReference>
<keyword evidence="1" id="KW-0167">Capsid protein</keyword>
<organism evidence="1 2">
    <name type="scientific">Salicibibacter kimchii</name>
    <dbReference type="NCBI Taxonomy" id="2099786"/>
    <lineage>
        <taxon>Bacteria</taxon>
        <taxon>Bacillati</taxon>
        <taxon>Bacillota</taxon>
        <taxon>Bacilli</taxon>
        <taxon>Bacillales</taxon>
        <taxon>Bacillaceae</taxon>
        <taxon>Salicibibacter</taxon>
    </lineage>
</organism>
<keyword evidence="1" id="KW-0946">Virion</keyword>
<reference evidence="1 2" key="1">
    <citation type="journal article" date="2018" name="J. Microbiol.">
        <title>Salicibibacter kimchii gen. nov., sp. nov., a moderately halophilic and alkalitolerant bacterium in the family Bacillaceae, isolated from kimchi.</title>
        <authorList>
            <person name="Jang J.Y."/>
            <person name="Oh Y.J."/>
            <person name="Lim S.K."/>
            <person name="Park H.K."/>
            <person name="Lee C."/>
            <person name="Kim J.Y."/>
            <person name="Lee M.A."/>
            <person name="Choi H.J."/>
        </authorList>
    </citation>
    <scope>NUCLEOTIDE SEQUENCE [LARGE SCALE GENOMIC DNA]</scope>
    <source>
        <strain evidence="1 2">NKC1-1</strain>
    </source>
</reference>
<dbReference type="EMBL" id="CP031092">
    <property type="protein sequence ID" value="AXF55559.1"/>
    <property type="molecule type" value="Genomic_DNA"/>
</dbReference>
<dbReference type="KEGG" id="rue:DT065_05680"/>
<dbReference type="Proteomes" id="UP000252100">
    <property type="component" value="Chromosome"/>
</dbReference>
<sequence>MQLAGHEFHELSEMAMSCYNTVSCMSTWMKQAQDPELQQTLTQHFPLHIDDYNMTVEFLQGAAAPDISTFQPDTYTPNLTSYTETPVTPLPPVEMRLTEQQPNDREIASAYLLNQKAAATNYAKGSLECANPELRTFFENAFLNSSHHSYDIWQYMVNKGYYPLAPAPAMDIQKVGAMYPVLKQQTV</sequence>
<proteinExistence type="predicted"/>
<dbReference type="AlphaFoldDB" id="A0A345BX78"/>
<keyword evidence="2" id="KW-1185">Reference proteome</keyword>
<dbReference type="Pfam" id="PF07875">
    <property type="entry name" value="Coat_F"/>
    <property type="match status" value="1"/>
</dbReference>